<reference evidence="2" key="2">
    <citation type="journal article" date="2020" name="Microorganisms">
        <title>Osmotic Adaptation and Compatible Solute Biosynthesis of Phototrophic Bacteria as Revealed from Genome Analyses.</title>
        <authorList>
            <person name="Imhoff J.F."/>
            <person name="Rahn T."/>
            <person name="Kunzel S."/>
            <person name="Keller A."/>
            <person name="Neulinger S.C."/>
        </authorList>
    </citation>
    <scope>NUCLEOTIDE SEQUENCE</scope>
    <source>
        <strain evidence="2">DSM 11080</strain>
    </source>
</reference>
<accession>A0AAJ0XCH6</accession>
<evidence type="ECO:0000256" key="1">
    <source>
        <dbReference type="SAM" id="MobiDB-lite"/>
    </source>
</evidence>
<evidence type="ECO:0000313" key="3">
    <source>
        <dbReference type="Proteomes" id="UP001296776"/>
    </source>
</evidence>
<dbReference type="InterPro" id="IPR015946">
    <property type="entry name" value="KH_dom-like_a/b"/>
</dbReference>
<proteinExistence type="predicted"/>
<dbReference type="InterPro" id="IPR036102">
    <property type="entry name" value="OsmC/Ohrsf"/>
</dbReference>
<reference evidence="2" key="1">
    <citation type="submission" date="2017-08" db="EMBL/GenBank/DDBJ databases">
        <authorList>
            <person name="Imhoff J.F."/>
            <person name="Rahn T."/>
            <person name="Kuenzel S."/>
            <person name="Neulinger S.C."/>
        </authorList>
    </citation>
    <scope>NUCLEOTIDE SEQUENCE</scope>
    <source>
        <strain evidence="2">DSM 11080</strain>
    </source>
</reference>
<protein>
    <submittedName>
        <fullName evidence="2">Osmotically inducible protein OsmC</fullName>
    </submittedName>
</protein>
<sequence>MTTASTSASDTASGTAEANEQGRFTLNLEQREGYQINVAFDWKRAPDLLMDEPPPLGETNGPNASRLLAAAVGNCLSASLLYCIGKEEPPDASLRTEVTCVMIRNAQKRLRIGRLEVKLILDDALVSSKRFERCKTLFEDFCVVSASIRQGIPIAVSVVDQSGQLLHQSD</sequence>
<dbReference type="InterPro" id="IPR003718">
    <property type="entry name" value="OsmC/Ohr_fam"/>
</dbReference>
<dbReference type="Gene3D" id="3.30.300.20">
    <property type="match status" value="1"/>
</dbReference>
<dbReference type="Pfam" id="PF02566">
    <property type="entry name" value="OsmC"/>
    <property type="match status" value="1"/>
</dbReference>
<keyword evidence="3" id="KW-1185">Reference proteome</keyword>
<name>A0AAJ0XCH6_9GAMM</name>
<dbReference type="SUPFAM" id="SSF82784">
    <property type="entry name" value="OsmC-like"/>
    <property type="match status" value="1"/>
</dbReference>
<dbReference type="EMBL" id="NRSJ01000055">
    <property type="protein sequence ID" value="MBK1706897.1"/>
    <property type="molecule type" value="Genomic_DNA"/>
</dbReference>
<dbReference type="Proteomes" id="UP001296776">
    <property type="component" value="Unassembled WGS sequence"/>
</dbReference>
<feature type="region of interest" description="Disordered" evidence="1">
    <location>
        <begin position="1"/>
        <end position="22"/>
    </location>
</feature>
<dbReference type="AlphaFoldDB" id="A0AAJ0XCH6"/>
<dbReference type="RefSeq" id="WP_200348372.1">
    <property type="nucleotide sequence ID" value="NZ_NRSJ01000055.1"/>
</dbReference>
<evidence type="ECO:0000313" key="2">
    <source>
        <dbReference type="EMBL" id="MBK1706897.1"/>
    </source>
</evidence>
<feature type="compositionally biased region" description="Low complexity" evidence="1">
    <location>
        <begin position="1"/>
        <end position="18"/>
    </location>
</feature>
<comment type="caution">
    <text evidence="2">The sequence shown here is derived from an EMBL/GenBank/DDBJ whole genome shotgun (WGS) entry which is preliminary data.</text>
</comment>
<gene>
    <name evidence="2" type="ORF">CKO40_20740</name>
</gene>
<organism evidence="2 3">
    <name type="scientific">Halochromatium glycolicum</name>
    <dbReference type="NCBI Taxonomy" id="85075"/>
    <lineage>
        <taxon>Bacteria</taxon>
        <taxon>Pseudomonadati</taxon>
        <taxon>Pseudomonadota</taxon>
        <taxon>Gammaproteobacteria</taxon>
        <taxon>Chromatiales</taxon>
        <taxon>Chromatiaceae</taxon>
        <taxon>Halochromatium</taxon>
    </lineage>
</organism>